<dbReference type="GO" id="GO:0003700">
    <property type="term" value="F:DNA-binding transcription factor activity"/>
    <property type="evidence" value="ECO:0007669"/>
    <property type="project" value="InterPro"/>
</dbReference>
<geneLocation type="plasmid" evidence="5 6">
    <name>pPRO1</name>
</geneLocation>
<dbReference type="SMART" id="SM00418">
    <property type="entry name" value="HTH_ARSR"/>
    <property type="match status" value="1"/>
</dbReference>
<name>A0R802_PELPD</name>
<dbReference type="GO" id="GO:0003677">
    <property type="term" value="F:DNA binding"/>
    <property type="evidence" value="ECO:0007669"/>
    <property type="project" value="UniProtKB-KW"/>
</dbReference>
<evidence type="ECO:0000313" key="5">
    <source>
        <dbReference type="EMBL" id="ABL01284.1"/>
    </source>
</evidence>
<dbReference type="InterPro" id="IPR011991">
    <property type="entry name" value="ArsR-like_HTH"/>
</dbReference>
<dbReference type="AlphaFoldDB" id="A0R802"/>
<evidence type="ECO:0000256" key="3">
    <source>
        <dbReference type="ARBA" id="ARBA00023163"/>
    </source>
</evidence>
<dbReference type="PANTHER" id="PTHR43132:SF6">
    <property type="entry name" value="HTH-TYPE TRANSCRIPTIONAL REPRESSOR CZRA"/>
    <property type="match status" value="1"/>
</dbReference>
<keyword evidence="3" id="KW-0804">Transcription</keyword>
<keyword evidence="1" id="KW-0805">Transcription regulation</keyword>
<dbReference type="EMBL" id="CP000483">
    <property type="protein sequence ID" value="ABL01284.1"/>
    <property type="molecule type" value="Genomic_DNA"/>
</dbReference>
<dbReference type="eggNOG" id="COG0640">
    <property type="taxonomic scope" value="Bacteria"/>
</dbReference>
<dbReference type="PROSITE" id="PS50987">
    <property type="entry name" value="HTH_ARSR_2"/>
    <property type="match status" value="1"/>
</dbReference>
<evidence type="ECO:0000259" key="4">
    <source>
        <dbReference type="PROSITE" id="PS50987"/>
    </source>
</evidence>
<dbReference type="PROSITE" id="PS00846">
    <property type="entry name" value="HTH_ARSR_1"/>
    <property type="match status" value="1"/>
</dbReference>
<dbReference type="Pfam" id="PF01022">
    <property type="entry name" value="HTH_5"/>
    <property type="match status" value="1"/>
</dbReference>
<dbReference type="RefSeq" id="WP_011733803.1">
    <property type="nucleotide sequence ID" value="NC_008607.1"/>
</dbReference>
<dbReference type="InterPro" id="IPR036390">
    <property type="entry name" value="WH_DNA-bd_sf"/>
</dbReference>
<dbReference type="InterPro" id="IPR018334">
    <property type="entry name" value="ArsR_HTH"/>
</dbReference>
<proteinExistence type="predicted"/>
<dbReference type="PRINTS" id="PR00778">
    <property type="entry name" value="HTHARSR"/>
</dbReference>
<feature type="domain" description="HTH arsR-type" evidence="4">
    <location>
        <begin position="26"/>
        <end position="120"/>
    </location>
</feature>
<dbReference type="NCBIfam" id="NF033788">
    <property type="entry name" value="HTH_metalloreg"/>
    <property type="match status" value="1"/>
</dbReference>
<keyword evidence="5" id="KW-0614">Plasmid</keyword>
<dbReference type="HOGENOM" id="CLU_097806_7_3_7"/>
<dbReference type="KEGG" id="ppd:Ppro_3693"/>
<evidence type="ECO:0000256" key="1">
    <source>
        <dbReference type="ARBA" id="ARBA00023015"/>
    </source>
</evidence>
<organism evidence="5 6">
    <name type="scientific">Pelobacter propionicus (strain DSM 2379 / NBRC 103807 / OttBd1)</name>
    <dbReference type="NCBI Taxonomy" id="338966"/>
    <lineage>
        <taxon>Bacteria</taxon>
        <taxon>Pseudomonadati</taxon>
        <taxon>Thermodesulfobacteriota</taxon>
        <taxon>Desulfuromonadia</taxon>
        <taxon>Desulfuromonadales</taxon>
        <taxon>Desulfuromonadaceae</taxon>
        <taxon>Pelobacter</taxon>
    </lineage>
</organism>
<evidence type="ECO:0000313" key="6">
    <source>
        <dbReference type="Proteomes" id="UP000006732"/>
    </source>
</evidence>
<dbReference type="InterPro" id="IPR036388">
    <property type="entry name" value="WH-like_DNA-bd_sf"/>
</dbReference>
<reference evidence="5 6" key="1">
    <citation type="submission" date="2006-10" db="EMBL/GenBank/DDBJ databases">
        <title>Complete sequence of plasmid pPRO1 of Pelobacter propionicus DSM 2379.</title>
        <authorList>
            <consortium name="US DOE Joint Genome Institute"/>
            <person name="Copeland A."/>
            <person name="Lucas S."/>
            <person name="Lapidus A."/>
            <person name="Barry K."/>
            <person name="Detter J.C."/>
            <person name="Glavina del Rio T."/>
            <person name="Hammon N."/>
            <person name="Israni S."/>
            <person name="Dalin E."/>
            <person name="Tice H."/>
            <person name="Pitluck S."/>
            <person name="Saunders E."/>
            <person name="Brettin T."/>
            <person name="Bruce D."/>
            <person name="Han C."/>
            <person name="Tapia R."/>
            <person name="Schmutz J."/>
            <person name="Larimer F."/>
            <person name="Land M."/>
            <person name="Hauser L."/>
            <person name="Kyrpides N."/>
            <person name="Kim E."/>
            <person name="Lovley D."/>
            <person name="Richardson P."/>
        </authorList>
    </citation>
    <scope>NUCLEOTIDE SEQUENCE [LARGE SCALE GENOMIC DNA]</scope>
    <source>
        <strain evidence="6">DSM 2379 / NBRC 103807 / OttBd1</strain>
        <plasmid evidence="6">Plasmid pPRO1</plasmid>
    </source>
</reference>
<keyword evidence="6" id="KW-1185">Reference proteome</keyword>
<sequence>MMSERTVCSINLINEAKVKAVRNTTPPEEILLRLAETFKVLGDPTRVRILHALSQEELCVCDIASLLSTTKSAISHQLRLLRSLRVVKFRKDGRIVYYSLDDSHVGNLLCEGLSHIMSQGVSP</sequence>
<protein>
    <submittedName>
        <fullName evidence="5">Transcriptional regulator, ArsR family</fullName>
    </submittedName>
</protein>
<keyword evidence="2" id="KW-0238">DNA-binding</keyword>
<evidence type="ECO:0000256" key="2">
    <source>
        <dbReference type="ARBA" id="ARBA00023125"/>
    </source>
</evidence>
<dbReference type="PANTHER" id="PTHR43132">
    <property type="entry name" value="ARSENICAL RESISTANCE OPERON REPRESSOR ARSR-RELATED"/>
    <property type="match status" value="1"/>
</dbReference>
<dbReference type="SUPFAM" id="SSF46785">
    <property type="entry name" value="Winged helix' DNA-binding domain"/>
    <property type="match status" value="1"/>
</dbReference>
<dbReference type="CDD" id="cd00090">
    <property type="entry name" value="HTH_ARSR"/>
    <property type="match status" value="1"/>
</dbReference>
<accession>A0R802</accession>
<gene>
    <name evidence="5" type="ordered locus">Ppro_3693</name>
</gene>
<dbReference type="Proteomes" id="UP000006732">
    <property type="component" value="Plasmid pPRO1"/>
</dbReference>
<dbReference type="Gene3D" id="1.10.10.10">
    <property type="entry name" value="Winged helix-like DNA-binding domain superfamily/Winged helix DNA-binding domain"/>
    <property type="match status" value="1"/>
</dbReference>
<dbReference type="InterPro" id="IPR051011">
    <property type="entry name" value="Metal_resp_trans_reg"/>
</dbReference>
<dbReference type="InterPro" id="IPR001845">
    <property type="entry name" value="HTH_ArsR_DNA-bd_dom"/>
</dbReference>